<comment type="subcellular location">
    <subcellularLocation>
        <location evidence="2">Cell membrane</location>
        <topology evidence="2">Multi-pass membrane protein</topology>
    </subcellularLocation>
</comment>
<evidence type="ECO:0000256" key="1">
    <source>
        <dbReference type="ARBA" id="ARBA00002536"/>
    </source>
</evidence>
<dbReference type="RefSeq" id="WP_386739108.1">
    <property type="nucleotide sequence ID" value="NZ_JBHSMG010000001.1"/>
</dbReference>
<evidence type="ECO:0000256" key="4">
    <source>
        <dbReference type="ARBA" id="ARBA00012949"/>
    </source>
</evidence>
<evidence type="ECO:0000256" key="12">
    <source>
        <dbReference type="ARBA" id="ARBA00047816"/>
    </source>
</evidence>
<feature type="transmembrane region" description="Helical" evidence="13">
    <location>
        <begin position="37"/>
        <end position="57"/>
    </location>
</feature>
<protein>
    <recommendedName>
        <fullName evidence="4">cytochrome-c oxidase</fullName>
        <ecNumber evidence="4">7.1.1.9</ecNumber>
    </recommendedName>
    <alternativeName>
        <fullName evidence="11">Cytochrome aa3 subunit 4</fullName>
    </alternativeName>
    <alternativeName>
        <fullName evidence="10">Cytochrome c oxidase polypeptide IV</fullName>
    </alternativeName>
</protein>
<keyword evidence="7" id="KW-1278">Translocase</keyword>
<dbReference type="InterPro" id="IPR021050">
    <property type="entry name" value="Cyt_c_oxidase_su4_actinobac"/>
</dbReference>
<dbReference type="EMBL" id="JBHSMG010000001">
    <property type="protein sequence ID" value="MFC5501522.1"/>
    <property type="molecule type" value="Genomic_DNA"/>
</dbReference>
<keyword evidence="8 13" id="KW-1133">Transmembrane helix</keyword>
<dbReference type="Gene3D" id="1.10.287.70">
    <property type="match status" value="1"/>
</dbReference>
<proteinExistence type="inferred from homology"/>
<feature type="transmembrane region" description="Helical" evidence="13">
    <location>
        <begin position="97"/>
        <end position="130"/>
    </location>
</feature>
<evidence type="ECO:0000256" key="8">
    <source>
        <dbReference type="ARBA" id="ARBA00022989"/>
    </source>
</evidence>
<comment type="catalytic activity">
    <reaction evidence="12">
        <text>4 Fe(II)-[cytochrome c] + O2 + 8 H(+)(in) = 4 Fe(III)-[cytochrome c] + 2 H2O + 4 H(+)(out)</text>
        <dbReference type="Rhea" id="RHEA:11436"/>
        <dbReference type="Rhea" id="RHEA-COMP:10350"/>
        <dbReference type="Rhea" id="RHEA-COMP:14399"/>
        <dbReference type="ChEBI" id="CHEBI:15377"/>
        <dbReference type="ChEBI" id="CHEBI:15378"/>
        <dbReference type="ChEBI" id="CHEBI:15379"/>
        <dbReference type="ChEBI" id="CHEBI:29033"/>
        <dbReference type="ChEBI" id="CHEBI:29034"/>
        <dbReference type="EC" id="7.1.1.9"/>
    </reaction>
</comment>
<keyword evidence="5" id="KW-1003">Cell membrane</keyword>
<dbReference type="Pfam" id="PF12270">
    <property type="entry name" value="Cyt_c_ox_IV"/>
    <property type="match status" value="1"/>
</dbReference>
<evidence type="ECO:0000256" key="3">
    <source>
        <dbReference type="ARBA" id="ARBA00006870"/>
    </source>
</evidence>
<comment type="caution">
    <text evidence="14">The sequence shown here is derived from an EMBL/GenBank/DDBJ whole genome shotgun (WGS) entry which is preliminary data.</text>
</comment>
<sequence length="140" mass="15890">MRTNTNLFWILGAFFWLGDLTYILWSLFFSEFAKVEWVGAIAMGLSGVFSFFMAFYLGRTHAGQGGEIPADLNDANIDDGDPEMGHFSPWSWWPFLLSFALALMFLGLAVGVWITFLGAPIVIVALLGWYYEYYRGNFAR</sequence>
<gene>
    <name evidence="14" type="ORF">ACFPJ4_04615</name>
</gene>
<comment type="similarity">
    <text evidence="3">Belongs to the cytochrome c oxidase bacterial subunit CtaF family.</text>
</comment>
<reference evidence="15" key="1">
    <citation type="journal article" date="2019" name="Int. J. Syst. Evol. Microbiol.">
        <title>The Global Catalogue of Microorganisms (GCM) 10K type strain sequencing project: providing services to taxonomists for standard genome sequencing and annotation.</title>
        <authorList>
            <consortium name="The Broad Institute Genomics Platform"/>
            <consortium name="The Broad Institute Genome Sequencing Center for Infectious Disease"/>
            <person name="Wu L."/>
            <person name="Ma J."/>
        </authorList>
    </citation>
    <scope>NUCLEOTIDE SEQUENCE [LARGE SCALE GENOMIC DNA]</scope>
    <source>
        <strain evidence="15">CGMCC 4.6997</strain>
    </source>
</reference>
<evidence type="ECO:0000256" key="6">
    <source>
        <dbReference type="ARBA" id="ARBA00022692"/>
    </source>
</evidence>
<organism evidence="14 15">
    <name type="scientific">Lysinimonas soli</name>
    <dbReference type="NCBI Taxonomy" id="1074233"/>
    <lineage>
        <taxon>Bacteria</taxon>
        <taxon>Bacillati</taxon>
        <taxon>Actinomycetota</taxon>
        <taxon>Actinomycetes</taxon>
        <taxon>Micrococcales</taxon>
        <taxon>Microbacteriaceae</taxon>
        <taxon>Lysinimonas</taxon>
    </lineage>
</organism>
<feature type="transmembrane region" description="Helical" evidence="13">
    <location>
        <begin position="6"/>
        <end position="25"/>
    </location>
</feature>
<evidence type="ECO:0000256" key="9">
    <source>
        <dbReference type="ARBA" id="ARBA00023136"/>
    </source>
</evidence>
<evidence type="ECO:0000256" key="10">
    <source>
        <dbReference type="ARBA" id="ARBA00031366"/>
    </source>
</evidence>
<evidence type="ECO:0000256" key="11">
    <source>
        <dbReference type="ARBA" id="ARBA00031401"/>
    </source>
</evidence>
<accession>A0ABW0NNC3</accession>
<dbReference type="Proteomes" id="UP001596039">
    <property type="component" value="Unassembled WGS sequence"/>
</dbReference>
<evidence type="ECO:0000256" key="7">
    <source>
        <dbReference type="ARBA" id="ARBA00022967"/>
    </source>
</evidence>
<dbReference type="EC" id="7.1.1.9" evidence="4"/>
<keyword evidence="9 13" id="KW-0472">Membrane</keyword>
<evidence type="ECO:0000313" key="14">
    <source>
        <dbReference type="EMBL" id="MFC5501522.1"/>
    </source>
</evidence>
<evidence type="ECO:0000256" key="5">
    <source>
        <dbReference type="ARBA" id="ARBA00022475"/>
    </source>
</evidence>
<evidence type="ECO:0000256" key="2">
    <source>
        <dbReference type="ARBA" id="ARBA00004651"/>
    </source>
</evidence>
<name>A0ABW0NNC3_9MICO</name>
<evidence type="ECO:0000313" key="15">
    <source>
        <dbReference type="Proteomes" id="UP001596039"/>
    </source>
</evidence>
<evidence type="ECO:0000256" key="13">
    <source>
        <dbReference type="SAM" id="Phobius"/>
    </source>
</evidence>
<keyword evidence="6 13" id="KW-0812">Transmembrane</keyword>
<keyword evidence="15" id="KW-1185">Reference proteome</keyword>
<comment type="function">
    <text evidence="1">Part of cytochrome c oxidase, its function is unknown.</text>
</comment>